<keyword evidence="5 9" id="KW-0560">Oxidoreductase</keyword>
<reference evidence="11" key="1">
    <citation type="submission" date="2017-02" db="EMBL/GenBank/DDBJ databases">
        <authorList>
            <person name="Tafer H."/>
            <person name="Lopandic K."/>
        </authorList>
    </citation>
    <scope>NUCLEOTIDE SEQUENCE [LARGE SCALE GENOMIC DNA]</scope>
    <source>
        <strain evidence="11">CBS 366.77</strain>
    </source>
</reference>
<feature type="binding site" description="axial binding residue" evidence="8">
    <location>
        <position position="453"/>
    </location>
    <ligand>
        <name>heme</name>
        <dbReference type="ChEBI" id="CHEBI:30413"/>
    </ligand>
    <ligandPart>
        <name>Fe</name>
        <dbReference type="ChEBI" id="CHEBI:18248"/>
    </ligandPart>
</feature>
<dbReference type="GO" id="GO:0020037">
    <property type="term" value="F:heme binding"/>
    <property type="evidence" value="ECO:0007669"/>
    <property type="project" value="InterPro"/>
</dbReference>
<organism evidence="10 11">
    <name type="scientific">Aspergillus sclerotialis</name>
    <dbReference type="NCBI Taxonomy" id="2070753"/>
    <lineage>
        <taxon>Eukaryota</taxon>
        <taxon>Fungi</taxon>
        <taxon>Dikarya</taxon>
        <taxon>Ascomycota</taxon>
        <taxon>Pezizomycotina</taxon>
        <taxon>Eurotiomycetes</taxon>
        <taxon>Eurotiomycetidae</taxon>
        <taxon>Eurotiales</taxon>
        <taxon>Aspergillaceae</taxon>
        <taxon>Aspergillus</taxon>
        <taxon>Aspergillus subgen. Polypaecilum</taxon>
    </lineage>
</organism>
<name>A0A3A2ZKK7_9EURO</name>
<dbReference type="PANTHER" id="PTHR24305">
    <property type="entry name" value="CYTOCHROME P450"/>
    <property type="match status" value="1"/>
</dbReference>
<dbReference type="Gene3D" id="1.10.630.10">
    <property type="entry name" value="Cytochrome P450"/>
    <property type="match status" value="1"/>
</dbReference>
<evidence type="ECO:0000256" key="4">
    <source>
        <dbReference type="ARBA" id="ARBA00022723"/>
    </source>
</evidence>
<dbReference type="InterPro" id="IPR017972">
    <property type="entry name" value="Cyt_P450_CS"/>
</dbReference>
<evidence type="ECO:0000256" key="9">
    <source>
        <dbReference type="RuleBase" id="RU000461"/>
    </source>
</evidence>
<evidence type="ECO:0000256" key="1">
    <source>
        <dbReference type="ARBA" id="ARBA00001971"/>
    </source>
</evidence>
<evidence type="ECO:0000256" key="2">
    <source>
        <dbReference type="ARBA" id="ARBA00010617"/>
    </source>
</evidence>
<keyword evidence="7 9" id="KW-0503">Monooxygenase</keyword>
<gene>
    <name evidence="10" type="ORF">PHISCL_05732</name>
</gene>
<keyword evidence="11" id="KW-1185">Reference proteome</keyword>
<sequence length="509" mass="58444">MHQIYFLLGLLGLAFFLASRYFHRGLQNYPGPFWANFSDLWRFFNVLGRRPEVTHIRLHRKYGDIVRLGPNTLSFADPKAIKEIYGIKKDYVKSEFYPVQMSMSKGEPLPSLFSATDERFHASLRRSVNNAFSMTSLVYYEPLVNETIEVFLNQTERIFAEKNRPCDFYRWLQFFAFDVIGMITYSKRHGFIEKNEDIDGIVAQLGKIFNYAAPVGQMPWLDSVFWKNPILSLLSKWGLWDNSFAVAHFARARMQERINAPETEKLANVNKEDLLSMFLKAQKNNPDFMDDKRVLTMAVSMAFAGSETTAISLASVFYYLIKNDKCLETLLDELREAVDNGVVENRPSGLVSWSEAQKLPYLDACIKEAFRMHPAAGLPLERVVPPQGATICGEAIPGGVIVGCSAWVLHRRPEIFGADADVFRPERWLEADGEKLKMMNGTMFQFGAGPRTCIGKNISLMEIYKLVPSFLRRFEVHLSHPENEWKLHNAWFIKQCDFETKFSVKNIQA</sequence>
<dbReference type="PRINTS" id="PR00463">
    <property type="entry name" value="EP450I"/>
</dbReference>
<dbReference type="PANTHER" id="PTHR24305:SF235">
    <property type="entry name" value="CYTOCHROME P450 MONOOXYGENASE APDB-RELATED"/>
    <property type="match status" value="1"/>
</dbReference>
<dbReference type="Proteomes" id="UP000266188">
    <property type="component" value="Unassembled WGS sequence"/>
</dbReference>
<dbReference type="STRING" id="2070753.A0A3A2ZKK7"/>
<dbReference type="OrthoDB" id="3934656at2759"/>
<evidence type="ECO:0000256" key="3">
    <source>
        <dbReference type="ARBA" id="ARBA00022617"/>
    </source>
</evidence>
<comment type="caution">
    <text evidence="10">The sequence shown here is derived from an EMBL/GenBank/DDBJ whole genome shotgun (WGS) entry which is preliminary data.</text>
</comment>
<dbReference type="PROSITE" id="PS00086">
    <property type="entry name" value="CYTOCHROME_P450"/>
    <property type="match status" value="1"/>
</dbReference>
<dbReference type="InterPro" id="IPR001128">
    <property type="entry name" value="Cyt_P450"/>
</dbReference>
<dbReference type="CDD" id="cd11060">
    <property type="entry name" value="CYP57A1-like"/>
    <property type="match status" value="1"/>
</dbReference>
<dbReference type="GO" id="GO:0044550">
    <property type="term" value="P:secondary metabolite biosynthetic process"/>
    <property type="evidence" value="ECO:0007669"/>
    <property type="project" value="UniProtKB-ARBA"/>
</dbReference>
<evidence type="ECO:0000256" key="7">
    <source>
        <dbReference type="ARBA" id="ARBA00023033"/>
    </source>
</evidence>
<evidence type="ECO:0000313" key="10">
    <source>
        <dbReference type="EMBL" id="RJE21927.1"/>
    </source>
</evidence>
<proteinExistence type="inferred from homology"/>
<protein>
    <submittedName>
        <fullName evidence="10">Cytochrome P450</fullName>
    </submittedName>
</protein>
<evidence type="ECO:0000256" key="5">
    <source>
        <dbReference type="ARBA" id="ARBA00023002"/>
    </source>
</evidence>
<dbReference type="GO" id="GO:0004497">
    <property type="term" value="F:monooxygenase activity"/>
    <property type="evidence" value="ECO:0007669"/>
    <property type="project" value="UniProtKB-KW"/>
</dbReference>
<dbReference type="AlphaFoldDB" id="A0A3A2ZKK7"/>
<keyword evidence="3 8" id="KW-0349">Heme</keyword>
<comment type="cofactor">
    <cofactor evidence="1 8">
        <name>heme</name>
        <dbReference type="ChEBI" id="CHEBI:30413"/>
    </cofactor>
</comment>
<dbReference type="PRINTS" id="PR00385">
    <property type="entry name" value="P450"/>
</dbReference>
<evidence type="ECO:0000256" key="6">
    <source>
        <dbReference type="ARBA" id="ARBA00023004"/>
    </source>
</evidence>
<keyword evidence="4 8" id="KW-0479">Metal-binding</keyword>
<accession>A0A3A2ZKK7</accession>
<dbReference type="InterPro" id="IPR036396">
    <property type="entry name" value="Cyt_P450_sf"/>
</dbReference>
<keyword evidence="6 8" id="KW-0408">Iron</keyword>
<evidence type="ECO:0000256" key="8">
    <source>
        <dbReference type="PIRSR" id="PIRSR602401-1"/>
    </source>
</evidence>
<dbReference type="EMBL" id="MVGC01000197">
    <property type="protein sequence ID" value="RJE21927.1"/>
    <property type="molecule type" value="Genomic_DNA"/>
</dbReference>
<dbReference type="InterPro" id="IPR002401">
    <property type="entry name" value="Cyt_P450_E_grp-I"/>
</dbReference>
<dbReference type="InterPro" id="IPR050121">
    <property type="entry name" value="Cytochrome_P450_monoxygenase"/>
</dbReference>
<dbReference type="Pfam" id="PF00067">
    <property type="entry name" value="p450"/>
    <property type="match status" value="1"/>
</dbReference>
<dbReference type="FunFam" id="1.10.630.10:FF:000050">
    <property type="entry name" value="Cytochrome P450 monooxygenase"/>
    <property type="match status" value="1"/>
</dbReference>
<dbReference type="GO" id="GO:0005506">
    <property type="term" value="F:iron ion binding"/>
    <property type="evidence" value="ECO:0007669"/>
    <property type="project" value="InterPro"/>
</dbReference>
<evidence type="ECO:0000313" key="11">
    <source>
        <dbReference type="Proteomes" id="UP000266188"/>
    </source>
</evidence>
<dbReference type="GO" id="GO:0016705">
    <property type="term" value="F:oxidoreductase activity, acting on paired donors, with incorporation or reduction of molecular oxygen"/>
    <property type="evidence" value="ECO:0007669"/>
    <property type="project" value="InterPro"/>
</dbReference>
<dbReference type="SUPFAM" id="SSF48264">
    <property type="entry name" value="Cytochrome P450"/>
    <property type="match status" value="1"/>
</dbReference>
<comment type="similarity">
    <text evidence="2 9">Belongs to the cytochrome P450 family.</text>
</comment>